<dbReference type="AlphaFoldDB" id="A0A5B0QX68"/>
<evidence type="ECO:0000313" key="3">
    <source>
        <dbReference type="Proteomes" id="UP000324748"/>
    </source>
</evidence>
<gene>
    <name evidence="2" type="ORF">PGT21_025668</name>
</gene>
<name>A0A5B0QX68_PUCGR</name>
<evidence type="ECO:0000256" key="1">
    <source>
        <dbReference type="SAM" id="MobiDB-lite"/>
    </source>
</evidence>
<dbReference type="Proteomes" id="UP000324748">
    <property type="component" value="Unassembled WGS sequence"/>
</dbReference>
<accession>A0A5B0QX68</accession>
<feature type="region of interest" description="Disordered" evidence="1">
    <location>
        <begin position="120"/>
        <end position="149"/>
    </location>
</feature>
<organism evidence="2 3">
    <name type="scientific">Puccinia graminis f. sp. tritici</name>
    <dbReference type="NCBI Taxonomy" id="56615"/>
    <lineage>
        <taxon>Eukaryota</taxon>
        <taxon>Fungi</taxon>
        <taxon>Dikarya</taxon>
        <taxon>Basidiomycota</taxon>
        <taxon>Pucciniomycotina</taxon>
        <taxon>Pucciniomycetes</taxon>
        <taxon>Pucciniales</taxon>
        <taxon>Pucciniaceae</taxon>
        <taxon>Puccinia</taxon>
    </lineage>
</organism>
<proteinExistence type="predicted"/>
<protein>
    <submittedName>
        <fullName evidence="2">Uncharacterized protein</fullName>
    </submittedName>
</protein>
<evidence type="ECO:0000313" key="2">
    <source>
        <dbReference type="EMBL" id="KAA1117858.1"/>
    </source>
</evidence>
<comment type="caution">
    <text evidence="2">The sequence shown here is derived from an EMBL/GenBank/DDBJ whole genome shotgun (WGS) entry which is preliminary data.</text>
</comment>
<reference evidence="2 3" key="1">
    <citation type="submission" date="2019-05" db="EMBL/GenBank/DDBJ databases">
        <title>Emergence of the Ug99 lineage of the wheat stem rust pathogen through somatic hybridization.</title>
        <authorList>
            <person name="Li F."/>
            <person name="Upadhyaya N.M."/>
            <person name="Sperschneider J."/>
            <person name="Matny O."/>
            <person name="Nguyen-Phuc H."/>
            <person name="Mago R."/>
            <person name="Raley C."/>
            <person name="Miller M.E."/>
            <person name="Silverstein K.A.T."/>
            <person name="Henningsen E."/>
            <person name="Hirsch C.D."/>
            <person name="Visser B."/>
            <person name="Pretorius Z.A."/>
            <person name="Steffenson B.J."/>
            <person name="Schwessinger B."/>
            <person name="Dodds P.N."/>
            <person name="Figueroa M."/>
        </authorList>
    </citation>
    <scope>NUCLEOTIDE SEQUENCE [LARGE SCALE GENOMIC DNA]</scope>
    <source>
        <strain evidence="2">21-0</strain>
    </source>
</reference>
<keyword evidence="3" id="KW-1185">Reference proteome</keyword>
<sequence length="426" mass="49500">MKQTRSNDSLTTTSEICWNQKQESQSKTFNQILNAALQPHSLIFWLNLPNRPVKWHHLPLQVGIKLHSTSHSRYRLNIFHRVNLVHLLVREHSPLKISFVIINLRQLLLHLLNSQHLDANPARHSRHTNIPSSSSQSLSSKIIGSPDDLSRDLSRRIELVHDGKRLKGHSSDHMEDHHGHVPIPVYKLKDVVPHKKIIQPNRRIYRMAFDEPPLLTFQLEKVQTLLSESDLPPGNYESKQIGNNDRARICRFCNENGNLIMTIRIFDFHQNTVKMLMLRRSMSSLMQWIHISHQAFLNKLEIKNDQRGAYELKFWDWFFSETFTPTNGLPALGKVTEGQATSYDPKNPFGTLQEHLIDYLSQDAPSDHALTKAIIILGIWYKNFHPETWNGLDDSSYTSWIEDAVNLFLSERRKKRRTNPAILCPR</sequence>
<feature type="compositionally biased region" description="Low complexity" evidence="1">
    <location>
        <begin position="130"/>
        <end position="145"/>
    </location>
</feature>
<dbReference type="OrthoDB" id="2501485at2759"/>
<dbReference type="EMBL" id="VSWC01000002">
    <property type="protein sequence ID" value="KAA1117858.1"/>
    <property type="molecule type" value="Genomic_DNA"/>
</dbReference>